<dbReference type="AlphaFoldDB" id="W4KKC0"/>
<sequence length="80" mass="9031">MIGSIVPFQSPLSIWTGFACTAPPPPHDHNPYESWCPSIPPVPITYVNLVLSKLLPSNIVFFFCLRLHIVYSSCYRRPLS</sequence>
<dbReference type="Proteomes" id="UP000030671">
    <property type="component" value="Unassembled WGS sequence"/>
</dbReference>
<dbReference type="RefSeq" id="XP_009542599.1">
    <property type="nucleotide sequence ID" value="XM_009544304.1"/>
</dbReference>
<dbReference type="KEGG" id="hir:HETIRDRAFT_310033"/>
<keyword evidence="2" id="KW-1185">Reference proteome</keyword>
<name>W4KKC0_HETIT</name>
<gene>
    <name evidence="1" type="ORF">HETIRDRAFT_310033</name>
</gene>
<accession>W4KKC0</accession>
<reference evidence="1 2" key="1">
    <citation type="journal article" date="2012" name="New Phytol.">
        <title>Insight into trade-off between wood decay and parasitism from the genome of a fungal forest pathogen.</title>
        <authorList>
            <person name="Olson A."/>
            <person name="Aerts A."/>
            <person name="Asiegbu F."/>
            <person name="Belbahri L."/>
            <person name="Bouzid O."/>
            <person name="Broberg A."/>
            <person name="Canback B."/>
            <person name="Coutinho P.M."/>
            <person name="Cullen D."/>
            <person name="Dalman K."/>
            <person name="Deflorio G."/>
            <person name="van Diepen L.T."/>
            <person name="Dunand C."/>
            <person name="Duplessis S."/>
            <person name="Durling M."/>
            <person name="Gonthier P."/>
            <person name="Grimwood J."/>
            <person name="Fossdal C.G."/>
            <person name="Hansson D."/>
            <person name="Henrissat B."/>
            <person name="Hietala A."/>
            <person name="Himmelstrand K."/>
            <person name="Hoffmeister D."/>
            <person name="Hogberg N."/>
            <person name="James T.Y."/>
            <person name="Karlsson M."/>
            <person name="Kohler A."/>
            <person name="Kues U."/>
            <person name="Lee Y.H."/>
            <person name="Lin Y.C."/>
            <person name="Lind M."/>
            <person name="Lindquist E."/>
            <person name="Lombard V."/>
            <person name="Lucas S."/>
            <person name="Lunden K."/>
            <person name="Morin E."/>
            <person name="Murat C."/>
            <person name="Park J."/>
            <person name="Raffaello T."/>
            <person name="Rouze P."/>
            <person name="Salamov A."/>
            <person name="Schmutz J."/>
            <person name="Solheim H."/>
            <person name="Stahlberg J."/>
            <person name="Velez H."/>
            <person name="de Vries R.P."/>
            <person name="Wiebenga A."/>
            <person name="Woodward S."/>
            <person name="Yakovlev I."/>
            <person name="Garbelotto M."/>
            <person name="Martin F."/>
            <person name="Grigoriev I.V."/>
            <person name="Stenlid J."/>
        </authorList>
    </citation>
    <scope>NUCLEOTIDE SEQUENCE [LARGE SCALE GENOMIC DNA]</scope>
    <source>
        <strain evidence="1 2">TC 32-1</strain>
    </source>
</reference>
<protein>
    <submittedName>
        <fullName evidence="1">Uncharacterized protein</fullName>
    </submittedName>
</protein>
<dbReference type="InParanoid" id="W4KKC0"/>
<dbReference type="HOGENOM" id="CLU_2590050_0_0_1"/>
<dbReference type="GeneID" id="20669739"/>
<organism evidence="1 2">
    <name type="scientific">Heterobasidion irregulare (strain TC 32-1)</name>
    <dbReference type="NCBI Taxonomy" id="747525"/>
    <lineage>
        <taxon>Eukaryota</taxon>
        <taxon>Fungi</taxon>
        <taxon>Dikarya</taxon>
        <taxon>Basidiomycota</taxon>
        <taxon>Agaricomycotina</taxon>
        <taxon>Agaricomycetes</taxon>
        <taxon>Russulales</taxon>
        <taxon>Bondarzewiaceae</taxon>
        <taxon>Heterobasidion</taxon>
        <taxon>Heterobasidion annosum species complex</taxon>
    </lineage>
</organism>
<proteinExistence type="predicted"/>
<evidence type="ECO:0000313" key="2">
    <source>
        <dbReference type="Proteomes" id="UP000030671"/>
    </source>
</evidence>
<evidence type="ECO:0000313" key="1">
    <source>
        <dbReference type="EMBL" id="ETW85775.1"/>
    </source>
</evidence>
<dbReference type="EMBL" id="KI925455">
    <property type="protein sequence ID" value="ETW85775.1"/>
    <property type="molecule type" value="Genomic_DNA"/>
</dbReference>
<dbReference type="OrthoDB" id="3268356at2759"/>